<evidence type="ECO:0000256" key="2">
    <source>
        <dbReference type="SAM" id="SignalP"/>
    </source>
</evidence>
<reference evidence="3 5" key="1">
    <citation type="submission" date="2023-10" db="EMBL/GenBank/DDBJ databases">
        <title>Culture-based analysis of two novel bacteria associated with mangrove crab gills.</title>
        <authorList>
            <person name="Yang X."/>
            <person name="Garuglieri E."/>
            <person name="Van Goethem M.W."/>
            <person name="Fusi M."/>
            <person name="Marasco R."/>
            <person name="Daffonchio D.G."/>
        </authorList>
    </citation>
    <scope>NUCLEOTIDE SEQUENCE [LARGE SCALE GENOMIC DNA]</scope>
    <source>
        <strain evidence="4">UG2-1</strain>
        <strain evidence="3">UG2-2</strain>
        <strain evidence="5">UG2_2</strain>
    </source>
</reference>
<dbReference type="EMBL" id="CP136925">
    <property type="protein sequence ID" value="WXA14103.1"/>
    <property type="molecule type" value="Genomic_DNA"/>
</dbReference>
<feature type="compositionally biased region" description="Acidic residues" evidence="1">
    <location>
        <begin position="52"/>
        <end position="62"/>
    </location>
</feature>
<dbReference type="AlphaFoldDB" id="A0AAU6P205"/>
<evidence type="ECO:0000313" key="5">
    <source>
        <dbReference type="Proteomes" id="UP001368318"/>
    </source>
</evidence>
<feature type="compositionally biased region" description="Polar residues" evidence="1">
    <location>
        <begin position="25"/>
        <end position="35"/>
    </location>
</feature>
<feature type="signal peptide" evidence="2">
    <location>
        <begin position="1"/>
        <end position="19"/>
    </location>
</feature>
<proteinExistence type="predicted"/>
<protein>
    <submittedName>
        <fullName evidence="3">Uncharacterized protein</fullName>
    </submittedName>
</protein>
<accession>A0AAU6P205</accession>
<dbReference type="PROSITE" id="PS51257">
    <property type="entry name" value="PROKAR_LIPOPROTEIN"/>
    <property type="match status" value="1"/>
</dbReference>
<feature type="region of interest" description="Disordered" evidence="1">
    <location>
        <begin position="24"/>
        <end position="62"/>
    </location>
</feature>
<evidence type="ECO:0000256" key="1">
    <source>
        <dbReference type="SAM" id="MobiDB-lite"/>
    </source>
</evidence>
<organism evidence="3 5">
    <name type="scientific">Mangrovimonas cancribranchiae</name>
    <dbReference type="NCBI Taxonomy" id="3080055"/>
    <lineage>
        <taxon>Bacteria</taxon>
        <taxon>Pseudomonadati</taxon>
        <taxon>Bacteroidota</taxon>
        <taxon>Flavobacteriia</taxon>
        <taxon>Flavobacteriales</taxon>
        <taxon>Flavobacteriaceae</taxon>
        <taxon>Mangrovimonas</taxon>
    </lineage>
</organism>
<evidence type="ECO:0000313" key="4">
    <source>
        <dbReference type="EMBL" id="WXA14103.1"/>
    </source>
</evidence>
<name>A0AAU6P205_9FLAO</name>
<keyword evidence="2" id="KW-0732">Signal</keyword>
<sequence>MKTKLLICLLGLFAIVLQSCDPEPISQSEAQSTTECCDEDGDIIPPPPPPPDDGDDENEITP</sequence>
<keyword evidence="5" id="KW-1185">Reference proteome</keyword>
<dbReference type="Proteomes" id="UP001368318">
    <property type="component" value="Chromosome"/>
</dbReference>
<gene>
    <name evidence="4" type="ORF">R3L15_04325</name>
    <name evidence="3" type="ORF">R3L16_03075</name>
</gene>
<dbReference type="RefSeq" id="WP_338733450.1">
    <property type="nucleotide sequence ID" value="NZ_CP136924.1"/>
</dbReference>
<evidence type="ECO:0000313" key="3">
    <source>
        <dbReference type="EMBL" id="WXA03475.1"/>
    </source>
</evidence>
<dbReference type="KEGG" id="mcaa:R3L15_04325"/>
<feature type="chain" id="PRO_5044712889" evidence="2">
    <location>
        <begin position="20"/>
        <end position="62"/>
    </location>
</feature>
<dbReference type="EMBL" id="CP136924">
    <property type="protein sequence ID" value="WXA03475.1"/>
    <property type="molecule type" value="Genomic_DNA"/>
</dbReference>